<name>A0ABM9D8T1_9BACT</name>
<dbReference type="Proteomes" id="UP001295463">
    <property type="component" value="Chromosome"/>
</dbReference>
<dbReference type="Gene3D" id="3.30.1330.60">
    <property type="entry name" value="OmpA-like domain"/>
    <property type="match status" value="1"/>
</dbReference>
<evidence type="ECO:0000313" key="3">
    <source>
        <dbReference type="Proteomes" id="UP001295463"/>
    </source>
</evidence>
<proteinExistence type="predicted"/>
<evidence type="ECO:0000313" key="2">
    <source>
        <dbReference type="EMBL" id="CAH2030782.1"/>
    </source>
</evidence>
<dbReference type="RefSeq" id="WP_305731657.1">
    <property type="nucleotide sequence ID" value="NZ_OW150024.1"/>
</dbReference>
<gene>
    <name evidence="2" type="ORF">GEAMG1_0968</name>
</gene>
<dbReference type="InterPro" id="IPR052894">
    <property type="entry name" value="AsmA-related"/>
</dbReference>
<evidence type="ECO:0008006" key="4">
    <source>
        <dbReference type="Google" id="ProtNLM"/>
    </source>
</evidence>
<keyword evidence="3" id="KW-1185">Reference proteome</keyword>
<dbReference type="Pfam" id="PF05359">
    <property type="entry name" value="DUF748"/>
    <property type="match status" value="2"/>
</dbReference>
<feature type="region of interest" description="Disordered" evidence="1">
    <location>
        <begin position="1088"/>
        <end position="1108"/>
    </location>
</feature>
<feature type="region of interest" description="Disordered" evidence="1">
    <location>
        <begin position="778"/>
        <end position="814"/>
    </location>
</feature>
<sequence length="1214" mass="131806">MTHLLQVIAGTAAGHKKALLLAAAAVLLLLGASALVLPIVAKQQAEAQLRALTGRNVAIAGVSFNPLGMTLTIKDFRFMEQDNATPFVEFDRLKVSLSSMSIVRRAAVIDQLLLENPKIRLVRTAANRYNFSDILERLAARPKQEQRGESRFSLNNISISGGSIDFSDQAATTPVTHTVRELRLDVPFISNIPYLAEKYTDPQFSAVVNGGKLRFNGKAKPLAAAVEASLQVKLDNLSLPYFQPYIPANLPVRLDGGLLTLDWQVTYRIHKAKQPELLITGLTRLDGIDLKEKHGAPLAAFRRFEVQARELELFSRRAAFQRIALHDPLLHLSRDGAGRLNLQRLVSPSPVQPRATTPKAKAVPPSGPPLALTVGELLLDNGAVQFRDTLPTGGFTASLSGIAARITDLSTAAGARAAAYTLSLKGDRGESLTAKGTATLSPLAITSDVSLAGVALQRGWPYLQHLLQEPVKGTVAVAGSAAYSTADGLSLRDTSLHFRELSARYGHKDGAELSRIDIDGISFAQKGNRAEVNSIDVGSGTVRLSRESDGTLSPLLLLQKPAAAAPPAQAPPPAKAATAPLNYQVNGITVNGLSISFRDRITSNQPHFSLGNIRLKTGNLTGPHSSAMPLSFSATYGRRTPISINGSLTPQPLRYKGTVAFSRLPIRDFEEYIPDSINLFFVAGTLDSRMALDISLPPGGKPTGSFSGSAGVRGFHVVDTVMEEDLLKWESLQLDQINGRLEPFSLAIRQIALNGVYSRIAVRKDRTLNLQNLVRKPETAAAATQPGPPQAVQQQSSGSRQPQPPATQAGKGSIRIDTLTIQDGTLVFSDAHLPQQFKTTFHNLGGRVSGLSSEMNTRAEVDLRGNLENRSPLQITGTVNPLRDDLFVDLTISFKDIELSPATPYSGTYLGYTIDRGKLFLDLKYHIENKNLAAENKIFVDQFTFGDSVESDKATKLPVRLGVALLKDKNGQINLDLPVSGRTDDPQFSIWGVVWKVVQNLFIKAATSPFSLLASMMGSSEDLSAVSFKPGSSTLSETEEKKLSLLAKALTDRPGLKVEISGFIDKAADPEGYRAEVLEQKMRQEKYRELSRGRQRNGAGQPTADQVEIRPEDASRLLKAVYLKEKFPKPRNLIGMLKDLPDAEMRKLIIANTIVGEQELQQLAAQRAATVQQYLVSRGALDSQRLFLKRDDIYKAPKQEKGTGSRVELTPLAQ</sequence>
<dbReference type="EMBL" id="OW150024">
    <property type="protein sequence ID" value="CAH2030782.1"/>
    <property type="molecule type" value="Genomic_DNA"/>
</dbReference>
<dbReference type="PANTHER" id="PTHR30441">
    <property type="entry name" value="DUF748 DOMAIN-CONTAINING PROTEIN"/>
    <property type="match status" value="1"/>
</dbReference>
<accession>A0ABM9D8T1</accession>
<protein>
    <recommendedName>
        <fullName evidence="4">DUF748 domain-containing protein</fullName>
    </recommendedName>
</protein>
<dbReference type="InterPro" id="IPR008023">
    <property type="entry name" value="DUF748"/>
</dbReference>
<dbReference type="InterPro" id="IPR036737">
    <property type="entry name" value="OmpA-like_sf"/>
</dbReference>
<dbReference type="PANTHER" id="PTHR30441:SF8">
    <property type="entry name" value="DUF748 DOMAIN-CONTAINING PROTEIN"/>
    <property type="match status" value="1"/>
</dbReference>
<organism evidence="2 3">
    <name type="scientific">Trichlorobacter ammonificans</name>
    <dbReference type="NCBI Taxonomy" id="2916410"/>
    <lineage>
        <taxon>Bacteria</taxon>
        <taxon>Pseudomonadati</taxon>
        <taxon>Thermodesulfobacteriota</taxon>
        <taxon>Desulfuromonadia</taxon>
        <taxon>Geobacterales</taxon>
        <taxon>Geobacteraceae</taxon>
        <taxon>Trichlorobacter</taxon>
    </lineage>
</organism>
<evidence type="ECO:0000256" key="1">
    <source>
        <dbReference type="SAM" id="MobiDB-lite"/>
    </source>
</evidence>
<reference evidence="2 3" key="1">
    <citation type="submission" date="2022-03" db="EMBL/GenBank/DDBJ databases">
        <authorList>
            <person name="Koch H."/>
        </authorList>
    </citation>
    <scope>NUCLEOTIDE SEQUENCE [LARGE SCALE GENOMIC DNA]</scope>
    <source>
        <strain evidence="2 3">G1</strain>
    </source>
</reference>
<feature type="compositionally biased region" description="Low complexity" evidence="1">
    <location>
        <begin position="779"/>
        <end position="801"/>
    </location>
</feature>